<gene>
    <name evidence="2" type="ORF">LYSBPC_00680</name>
</gene>
<keyword evidence="1" id="KW-0812">Transmembrane</keyword>
<sequence length="355" mass="40413">MNDLKKQMEQIEIPAVLHQRSVQGIQQAQKEHKRWLPKILTAVATLAACMMVALLLGEPVQTSPQTSHIMQVTSSLFYWLIWFVGLVLAMLVALKKAMDKALTISFGCIGLLLVGNSAYYWQHQLPQPIVVPLVYDFDEQNEVENFALHYVVNKSDNRVVSYLQADNRTFLAMPFHVTASDYPADVIDENAHQWLRRVHFIVTKEDIQALVNSRQLFIVLEDGQKLPVTADIAIHEKRIAFARPISVSGSSHGDRTEIFEMQEDIVFERLVIPSSLKPYVQLQDITIDNTTSYHEQDFPITVKKGQQIQLRFYIKQAPINMRTTIRLQGPNQTLWLGILQDASLEDVLKEGAGHD</sequence>
<organism evidence="2 3">
    <name type="scientific">Lysinibacillus piscis</name>
    <dbReference type="NCBI Taxonomy" id="2518931"/>
    <lineage>
        <taxon>Bacteria</taxon>
        <taxon>Bacillati</taxon>
        <taxon>Bacillota</taxon>
        <taxon>Bacilli</taxon>
        <taxon>Bacillales</taxon>
        <taxon>Bacillaceae</taxon>
        <taxon>Lysinibacillus</taxon>
    </lineage>
</organism>
<name>A0ABQ5NF26_9BACI</name>
<evidence type="ECO:0000256" key="1">
    <source>
        <dbReference type="SAM" id="Phobius"/>
    </source>
</evidence>
<proteinExistence type="predicted"/>
<dbReference type="RefSeq" id="WP_264986678.1">
    <property type="nucleotide sequence ID" value="NZ_BRZA01000001.1"/>
</dbReference>
<keyword evidence="3" id="KW-1185">Reference proteome</keyword>
<protein>
    <submittedName>
        <fullName evidence="2">Uncharacterized protein</fullName>
    </submittedName>
</protein>
<keyword evidence="1" id="KW-0472">Membrane</keyword>
<accession>A0ABQ5NF26</accession>
<feature type="transmembrane region" description="Helical" evidence="1">
    <location>
        <begin position="76"/>
        <end position="94"/>
    </location>
</feature>
<dbReference type="Proteomes" id="UP001065593">
    <property type="component" value="Unassembled WGS sequence"/>
</dbReference>
<evidence type="ECO:0000313" key="3">
    <source>
        <dbReference type="Proteomes" id="UP001065593"/>
    </source>
</evidence>
<feature type="transmembrane region" description="Helical" evidence="1">
    <location>
        <begin position="35"/>
        <end position="56"/>
    </location>
</feature>
<dbReference type="EMBL" id="BRZA01000001">
    <property type="protein sequence ID" value="GLC86941.1"/>
    <property type="molecule type" value="Genomic_DNA"/>
</dbReference>
<keyword evidence="1" id="KW-1133">Transmembrane helix</keyword>
<reference evidence="2" key="1">
    <citation type="submission" date="2022-08" db="EMBL/GenBank/DDBJ databases">
        <title>Draft genome sequence of Lysinibacillus sp. strain KH24.</title>
        <authorList>
            <person name="Kanbe H."/>
            <person name="Itoh H."/>
        </authorList>
    </citation>
    <scope>NUCLEOTIDE SEQUENCE</scope>
    <source>
        <strain evidence="2">KH24</strain>
    </source>
</reference>
<comment type="caution">
    <text evidence="2">The sequence shown here is derived from an EMBL/GenBank/DDBJ whole genome shotgun (WGS) entry which is preliminary data.</text>
</comment>
<evidence type="ECO:0000313" key="2">
    <source>
        <dbReference type="EMBL" id="GLC86941.1"/>
    </source>
</evidence>
<feature type="transmembrane region" description="Helical" evidence="1">
    <location>
        <begin position="101"/>
        <end position="121"/>
    </location>
</feature>